<organism evidence="2 3">
    <name type="scientific">Actinopolymorpha pittospori</name>
    <dbReference type="NCBI Taxonomy" id="648752"/>
    <lineage>
        <taxon>Bacteria</taxon>
        <taxon>Bacillati</taxon>
        <taxon>Actinomycetota</taxon>
        <taxon>Actinomycetes</taxon>
        <taxon>Propionibacteriales</taxon>
        <taxon>Actinopolymorphaceae</taxon>
        <taxon>Actinopolymorpha</taxon>
    </lineage>
</organism>
<name>A0A927N0Z0_9ACTN</name>
<evidence type="ECO:0000313" key="3">
    <source>
        <dbReference type="Proteomes" id="UP000638648"/>
    </source>
</evidence>
<dbReference type="InterPro" id="IPR011518">
    <property type="entry name" value="Transposase_36"/>
</dbReference>
<evidence type="ECO:0000256" key="1">
    <source>
        <dbReference type="SAM" id="MobiDB-lite"/>
    </source>
</evidence>
<dbReference type="NCBIfam" id="NF033519">
    <property type="entry name" value="transpos_ISAzo13"/>
    <property type="match status" value="1"/>
</dbReference>
<gene>
    <name evidence="2" type="ORF">HEB94_006867</name>
</gene>
<feature type="region of interest" description="Disordered" evidence="1">
    <location>
        <begin position="1"/>
        <end position="31"/>
    </location>
</feature>
<protein>
    <recommendedName>
        <fullName evidence="4">Rhodopirellula transposase DDE domain-containing protein</fullName>
    </recommendedName>
</protein>
<dbReference type="Pfam" id="PF07592">
    <property type="entry name" value="DDE_Tnp_ISAZ013"/>
    <property type="match status" value="1"/>
</dbReference>
<dbReference type="Proteomes" id="UP000638648">
    <property type="component" value="Unassembled WGS sequence"/>
</dbReference>
<accession>A0A927N0Z0</accession>
<dbReference type="RefSeq" id="WP_337918090.1">
    <property type="nucleotide sequence ID" value="NZ_JADBEM010000001.1"/>
</dbReference>
<feature type="compositionally biased region" description="Basic and acidic residues" evidence="1">
    <location>
        <begin position="11"/>
        <end position="28"/>
    </location>
</feature>
<sequence length="306" mass="33999">MDDEVGSPVGERLDRQRFHGGQDDRDQAAQKAGYRLQSTFKTKEGASHPDRDAQFRHINDTAAESLAAGDPVISVDTKKKELVGEYANNGREWAPAGQPVKVNGHDFPTGVPKAIPYGIYDLGADDGFVSVGVDHDTAGFAVNAIRTWWEHVGRERYPKASRLMLTADAGGSNGYRLRGWKVELVKLAAEIGLDIWVCHFPPGTSKWNKVEDRLFSFISINWRGRPLTDYQVIVETIGATTTKTGFRVEAILDTNTYPTGEKITNAQMKTVPITHNDFHGEWNYTIHSRPIPEALQNNEARHGTTK</sequence>
<proteinExistence type="predicted"/>
<keyword evidence="3" id="KW-1185">Reference proteome</keyword>
<evidence type="ECO:0008006" key="4">
    <source>
        <dbReference type="Google" id="ProtNLM"/>
    </source>
</evidence>
<reference evidence="2" key="1">
    <citation type="submission" date="2020-10" db="EMBL/GenBank/DDBJ databases">
        <title>Sequencing the genomes of 1000 actinobacteria strains.</title>
        <authorList>
            <person name="Klenk H.-P."/>
        </authorList>
    </citation>
    <scope>NUCLEOTIDE SEQUENCE</scope>
    <source>
        <strain evidence="2">DSM 45354</strain>
    </source>
</reference>
<comment type="caution">
    <text evidence="2">The sequence shown here is derived from an EMBL/GenBank/DDBJ whole genome shotgun (WGS) entry which is preliminary data.</text>
</comment>
<dbReference type="AlphaFoldDB" id="A0A927N0Z0"/>
<evidence type="ECO:0000313" key="2">
    <source>
        <dbReference type="EMBL" id="MBE1610019.1"/>
    </source>
</evidence>
<dbReference type="EMBL" id="JADBEM010000001">
    <property type="protein sequence ID" value="MBE1610019.1"/>
    <property type="molecule type" value="Genomic_DNA"/>
</dbReference>